<dbReference type="PIRSF" id="PIRSF000089">
    <property type="entry name" value="Electra_flavoP_a"/>
    <property type="match status" value="1"/>
</dbReference>
<dbReference type="CDD" id="cd01715">
    <property type="entry name" value="ETF_alpha"/>
    <property type="match status" value="1"/>
</dbReference>
<dbReference type="InterPro" id="IPR033947">
    <property type="entry name" value="ETF_alpha_N"/>
</dbReference>
<dbReference type="PROSITE" id="PS00696">
    <property type="entry name" value="ETF_ALPHA"/>
    <property type="match status" value="1"/>
</dbReference>
<keyword evidence="6 9" id="KW-0274">FAD</keyword>
<comment type="similarity">
    <text evidence="2 9">Belongs to the ETF alpha-subunit/FixB family.</text>
</comment>
<accession>A0AAV5RSW7</accession>
<dbReference type="PANTHER" id="PTHR43153:SF1">
    <property type="entry name" value="ELECTRON TRANSFER FLAVOPROTEIN SUBUNIT ALPHA, MITOCHONDRIAL"/>
    <property type="match status" value="1"/>
</dbReference>
<evidence type="ECO:0000256" key="4">
    <source>
        <dbReference type="ARBA" id="ARBA00022448"/>
    </source>
</evidence>
<feature type="domain" description="Electron transfer flavoprotein alpha/beta-subunit N-terminal" evidence="11">
    <location>
        <begin position="27"/>
        <end position="220"/>
    </location>
</feature>
<organism evidence="12 13">
    <name type="scientific">Maudiozyma humilis</name>
    <name type="common">Sour dough yeast</name>
    <name type="synonym">Kazachstania humilis</name>
    <dbReference type="NCBI Taxonomy" id="51915"/>
    <lineage>
        <taxon>Eukaryota</taxon>
        <taxon>Fungi</taxon>
        <taxon>Dikarya</taxon>
        <taxon>Ascomycota</taxon>
        <taxon>Saccharomycotina</taxon>
        <taxon>Saccharomycetes</taxon>
        <taxon>Saccharomycetales</taxon>
        <taxon>Saccharomycetaceae</taxon>
        <taxon>Maudiozyma</taxon>
    </lineage>
</organism>
<evidence type="ECO:0000313" key="13">
    <source>
        <dbReference type="Proteomes" id="UP001377567"/>
    </source>
</evidence>
<name>A0AAV5RSW7_MAUHU</name>
<feature type="binding site" evidence="10">
    <location>
        <position position="312"/>
    </location>
    <ligand>
        <name>FAD</name>
        <dbReference type="ChEBI" id="CHEBI:57692"/>
    </ligand>
</feature>
<feature type="binding site" evidence="10">
    <location>
        <begin position="274"/>
        <end position="278"/>
    </location>
    <ligand>
        <name>FAD</name>
        <dbReference type="ChEBI" id="CHEBI:57692"/>
    </ligand>
</feature>
<dbReference type="Pfam" id="PF01012">
    <property type="entry name" value="ETF"/>
    <property type="match status" value="1"/>
</dbReference>
<dbReference type="InterPro" id="IPR018206">
    <property type="entry name" value="ETF_asu_C_CS"/>
</dbReference>
<dbReference type="AlphaFoldDB" id="A0AAV5RSW7"/>
<evidence type="ECO:0000256" key="9">
    <source>
        <dbReference type="PIRNR" id="PIRNR000089"/>
    </source>
</evidence>
<dbReference type="InterPro" id="IPR014730">
    <property type="entry name" value="ETF_a/b_N"/>
</dbReference>
<sequence length="347" mass="36761">MFRVAARTNILRGASTRSFLSSRFASTLALIETNAEGKLEPSCLNLLDAAKQLNNPIVALFVGSKAAIGAQDLQDSVKCEGLSKILVAKDSSLDHYLPENVSPLLADLLKDEEYTHFVVSSSSVGKNILPRLGALIDNQPVCDVIKILGPTKFIRPIYAGNALATIECPQTKKLLSIRASAFPAVETGKLEGAEVAEVPFTLKDALPIEWVSANLTKTSRPELGSAKVIVTGGRAFKDKESFEKYMVPLADSLNAAIGATRAAVDNGLCDNSLQIGQTGKIVAPSLYIAVGVSGAVQHLAGMKDSGTIVAINNDPDAPIFKNADYGLEGDLFEIVPQLTEKINAAKA</sequence>
<dbReference type="SMART" id="SM00893">
    <property type="entry name" value="ETF"/>
    <property type="match status" value="1"/>
</dbReference>
<evidence type="ECO:0000259" key="11">
    <source>
        <dbReference type="SMART" id="SM00893"/>
    </source>
</evidence>
<evidence type="ECO:0000256" key="2">
    <source>
        <dbReference type="ARBA" id="ARBA00005817"/>
    </source>
</evidence>
<dbReference type="InterPro" id="IPR014729">
    <property type="entry name" value="Rossmann-like_a/b/a_fold"/>
</dbReference>
<dbReference type="Proteomes" id="UP001377567">
    <property type="component" value="Unassembled WGS sequence"/>
</dbReference>
<dbReference type="GO" id="GO:0033539">
    <property type="term" value="P:fatty acid beta-oxidation using acyl-CoA dehydrogenase"/>
    <property type="evidence" value="ECO:0007669"/>
    <property type="project" value="TreeGrafter"/>
</dbReference>
<comment type="cofactor">
    <cofactor evidence="9 10">
        <name>FAD</name>
        <dbReference type="ChEBI" id="CHEBI:57692"/>
    </cofactor>
    <text evidence="9 10">Binds 1 FAD per dimer.</text>
</comment>
<protein>
    <recommendedName>
        <fullName evidence="9">Probable electron transfer flavoprotein subunit alpha</fullName>
    </recommendedName>
</protein>
<evidence type="ECO:0000256" key="5">
    <source>
        <dbReference type="ARBA" id="ARBA00022630"/>
    </source>
</evidence>
<dbReference type="GO" id="GO:0050660">
    <property type="term" value="F:flavin adenine dinucleotide binding"/>
    <property type="evidence" value="ECO:0007669"/>
    <property type="project" value="InterPro"/>
</dbReference>
<dbReference type="GO" id="GO:0005759">
    <property type="term" value="C:mitochondrial matrix"/>
    <property type="evidence" value="ECO:0007669"/>
    <property type="project" value="UniProtKB-SubCell"/>
</dbReference>
<dbReference type="PANTHER" id="PTHR43153">
    <property type="entry name" value="ELECTRON TRANSFER FLAVOPROTEIN ALPHA"/>
    <property type="match status" value="1"/>
</dbReference>
<comment type="function">
    <text evidence="8 9">The electron transfer flavoprotein serves as a specific electron acceptor for several dehydrogenases, including five acyl-CoA dehydrogenases, glutaryl-CoA and sarcosine dehydrogenase. It transfers the electrons to the main mitochondrial respiratory chain via ETF-ubiquinone oxidoreductase (ETF dehydrogenase).</text>
</comment>
<evidence type="ECO:0000256" key="8">
    <source>
        <dbReference type="ARBA" id="ARBA00025416"/>
    </source>
</evidence>
<evidence type="ECO:0000256" key="1">
    <source>
        <dbReference type="ARBA" id="ARBA00004305"/>
    </source>
</evidence>
<comment type="caution">
    <text evidence="12">The sequence shown here is derived from an EMBL/GenBank/DDBJ whole genome shotgun (WGS) entry which is preliminary data.</text>
</comment>
<keyword evidence="9" id="KW-0496">Mitochondrion</keyword>
<dbReference type="EMBL" id="BTGD01000003">
    <property type="protein sequence ID" value="GMM54616.1"/>
    <property type="molecule type" value="Genomic_DNA"/>
</dbReference>
<gene>
    <name evidence="12" type="ORF">DAKH74_012320</name>
</gene>
<dbReference type="InterPro" id="IPR029035">
    <property type="entry name" value="DHS-like_NAD/FAD-binding_dom"/>
</dbReference>
<evidence type="ECO:0000256" key="3">
    <source>
        <dbReference type="ARBA" id="ARBA00011355"/>
    </source>
</evidence>
<dbReference type="Gene3D" id="3.40.50.1220">
    <property type="entry name" value="TPP-binding domain"/>
    <property type="match status" value="1"/>
</dbReference>
<keyword evidence="5 9" id="KW-0285">Flavoprotein</keyword>
<reference evidence="12 13" key="1">
    <citation type="journal article" date="2023" name="Elife">
        <title>Identification of key yeast species and microbe-microbe interactions impacting larval growth of Drosophila in the wild.</title>
        <authorList>
            <person name="Mure A."/>
            <person name="Sugiura Y."/>
            <person name="Maeda R."/>
            <person name="Honda K."/>
            <person name="Sakurai N."/>
            <person name="Takahashi Y."/>
            <person name="Watada M."/>
            <person name="Katoh T."/>
            <person name="Gotoh A."/>
            <person name="Gotoh Y."/>
            <person name="Taniguchi I."/>
            <person name="Nakamura K."/>
            <person name="Hayashi T."/>
            <person name="Katayama T."/>
            <person name="Uemura T."/>
            <person name="Hattori Y."/>
        </authorList>
    </citation>
    <scope>NUCLEOTIDE SEQUENCE [LARGE SCALE GENOMIC DNA]</scope>
    <source>
        <strain evidence="12 13">KH-74</strain>
    </source>
</reference>
<dbReference type="Gene3D" id="3.40.50.620">
    <property type="entry name" value="HUPs"/>
    <property type="match status" value="1"/>
</dbReference>
<dbReference type="Pfam" id="PF00766">
    <property type="entry name" value="ETF_alpha"/>
    <property type="match status" value="1"/>
</dbReference>
<dbReference type="GO" id="GO:0009055">
    <property type="term" value="F:electron transfer activity"/>
    <property type="evidence" value="ECO:0007669"/>
    <property type="project" value="InterPro"/>
</dbReference>
<feature type="binding site" evidence="10">
    <location>
        <begin position="291"/>
        <end position="298"/>
    </location>
    <ligand>
        <name>FAD</name>
        <dbReference type="ChEBI" id="CHEBI:57692"/>
    </ligand>
</feature>
<dbReference type="InterPro" id="IPR001308">
    <property type="entry name" value="ETF_a/FixB"/>
</dbReference>
<keyword evidence="13" id="KW-1185">Reference proteome</keyword>
<dbReference type="SUPFAM" id="SSF52467">
    <property type="entry name" value="DHS-like NAD/FAD-binding domain"/>
    <property type="match status" value="1"/>
</dbReference>
<proteinExistence type="inferred from homology"/>
<keyword evidence="7 9" id="KW-0249">Electron transport</keyword>
<keyword evidence="4 9" id="KW-0813">Transport</keyword>
<feature type="binding site" evidence="10">
    <location>
        <begin position="260"/>
        <end position="261"/>
    </location>
    <ligand>
        <name>FAD</name>
        <dbReference type="ChEBI" id="CHEBI:57692"/>
    </ligand>
</feature>
<comment type="subcellular location">
    <subcellularLocation>
        <location evidence="1 9">Mitochondrion matrix</location>
    </subcellularLocation>
</comment>
<evidence type="ECO:0000313" key="12">
    <source>
        <dbReference type="EMBL" id="GMM54616.1"/>
    </source>
</evidence>
<evidence type="ECO:0000256" key="7">
    <source>
        <dbReference type="ARBA" id="ARBA00022982"/>
    </source>
</evidence>
<evidence type="ECO:0000256" key="10">
    <source>
        <dbReference type="PIRSR" id="PIRSR000089-1"/>
    </source>
</evidence>
<comment type="subunit">
    <text evidence="3 9">Heterodimer of an alpha and a beta subunit.</text>
</comment>
<dbReference type="SUPFAM" id="SSF52402">
    <property type="entry name" value="Adenine nucleotide alpha hydrolases-like"/>
    <property type="match status" value="1"/>
</dbReference>
<feature type="binding site" evidence="10">
    <location>
        <position position="234"/>
    </location>
    <ligand>
        <name>FAD</name>
        <dbReference type="ChEBI" id="CHEBI:57692"/>
    </ligand>
</feature>
<evidence type="ECO:0000256" key="6">
    <source>
        <dbReference type="ARBA" id="ARBA00022827"/>
    </source>
</evidence>
<dbReference type="InterPro" id="IPR014731">
    <property type="entry name" value="ETF_asu_C"/>
</dbReference>
<dbReference type="FunFam" id="3.40.50.1220:FF:000001">
    <property type="entry name" value="Electron transfer flavoprotein, alpha subunit"/>
    <property type="match status" value="1"/>
</dbReference>